<evidence type="ECO:0000313" key="2">
    <source>
        <dbReference type="Proteomes" id="UP001374579"/>
    </source>
</evidence>
<dbReference type="Proteomes" id="UP001374579">
    <property type="component" value="Unassembled WGS sequence"/>
</dbReference>
<evidence type="ECO:0000313" key="1">
    <source>
        <dbReference type="EMBL" id="KAK7100120.1"/>
    </source>
</evidence>
<name>A0AAN9BAR1_9CAEN</name>
<dbReference type="AlphaFoldDB" id="A0AAN9BAR1"/>
<reference evidence="1 2" key="1">
    <citation type="submission" date="2024-02" db="EMBL/GenBank/DDBJ databases">
        <title>Chromosome-scale genome assembly of the rough periwinkle Littorina saxatilis.</title>
        <authorList>
            <person name="De Jode A."/>
            <person name="Faria R."/>
            <person name="Formenti G."/>
            <person name="Sims Y."/>
            <person name="Smith T.P."/>
            <person name="Tracey A."/>
            <person name="Wood J.M.D."/>
            <person name="Zagrodzka Z.B."/>
            <person name="Johannesson K."/>
            <person name="Butlin R.K."/>
            <person name="Leder E.H."/>
        </authorList>
    </citation>
    <scope>NUCLEOTIDE SEQUENCE [LARGE SCALE GENOMIC DNA]</scope>
    <source>
        <strain evidence="1">Snail1</strain>
        <tissue evidence="1">Muscle</tissue>
    </source>
</reference>
<sequence length="427" mass="48560">MAAPSARADAADLDEPEPTCVICNKPIQNGQQAVHQTEKGVKGLKKASQLRNVSLTFQVGQRLHKECRQEFCNANSINRDNRKRTTEESANVATLRSKQKQFDFAHDCLFCGQPALEDDEKKVCPDVYFVRSSSFQLKLLQACQERGVGDKWAEIVQGRLEFAPDLHAADAVYHNQCNVNFRTKKNVPISFNSHPDTLAKETTKGRPEDPTRTEAFLRVISYLEDNETEQVTVGDLCKKMGQYCDEPFSEKHMKRKLDQHFGKTIIITSTNNKSNIITFRVTAADILYSFSRTPSEDATTEKLRIVEAAAKLIMSDIRREMKSNKDKYPTRDEIGNLEHNLEYLPESVKLFLQTLMHRKKEPQLKIASLGQALVQATCPRIVMAPLQIGLAVQLHHLFGSRYLVDHLNKLIDWSPALLIYHPHQSHY</sequence>
<gene>
    <name evidence="1" type="ORF">V1264_023115</name>
</gene>
<protein>
    <submittedName>
        <fullName evidence="1">Uncharacterized protein</fullName>
    </submittedName>
</protein>
<organism evidence="1 2">
    <name type="scientific">Littorina saxatilis</name>
    <dbReference type="NCBI Taxonomy" id="31220"/>
    <lineage>
        <taxon>Eukaryota</taxon>
        <taxon>Metazoa</taxon>
        <taxon>Spiralia</taxon>
        <taxon>Lophotrochozoa</taxon>
        <taxon>Mollusca</taxon>
        <taxon>Gastropoda</taxon>
        <taxon>Caenogastropoda</taxon>
        <taxon>Littorinimorpha</taxon>
        <taxon>Littorinoidea</taxon>
        <taxon>Littorinidae</taxon>
        <taxon>Littorina</taxon>
    </lineage>
</organism>
<proteinExistence type="predicted"/>
<accession>A0AAN9BAR1</accession>
<keyword evidence="2" id="KW-1185">Reference proteome</keyword>
<dbReference type="EMBL" id="JBAMIC010000011">
    <property type="protein sequence ID" value="KAK7100120.1"/>
    <property type="molecule type" value="Genomic_DNA"/>
</dbReference>
<comment type="caution">
    <text evidence="1">The sequence shown here is derived from an EMBL/GenBank/DDBJ whole genome shotgun (WGS) entry which is preliminary data.</text>
</comment>